<keyword evidence="2" id="KW-1133">Transmembrane helix</keyword>
<name>A0ABP0P0F4_9DINO</name>
<comment type="caution">
    <text evidence="4">The sequence shown here is derived from an EMBL/GenBank/DDBJ whole genome shotgun (WGS) entry which is preliminary data.</text>
</comment>
<evidence type="ECO:0000313" key="4">
    <source>
        <dbReference type="EMBL" id="CAK9068195.1"/>
    </source>
</evidence>
<dbReference type="EMBL" id="CAXAMM010031480">
    <property type="protein sequence ID" value="CAK9068195.1"/>
    <property type="molecule type" value="Genomic_DNA"/>
</dbReference>
<reference evidence="4 5" key="1">
    <citation type="submission" date="2024-02" db="EMBL/GenBank/DDBJ databases">
        <authorList>
            <person name="Chen Y."/>
            <person name="Shah S."/>
            <person name="Dougan E. K."/>
            <person name="Thang M."/>
            <person name="Chan C."/>
        </authorList>
    </citation>
    <scope>NUCLEOTIDE SEQUENCE [LARGE SCALE GENOMIC DNA]</scope>
</reference>
<feature type="compositionally biased region" description="Acidic residues" evidence="1">
    <location>
        <begin position="529"/>
        <end position="544"/>
    </location>
</feature>
<evidence type="ECO:0000313" key="5">
    <source>
        <dbReference type="Proteomes" id="UP001642464"/>
    </source>
</evidence>
<feature type="compositionally biased region" description="Basic and acidic residues" evidence="1">
    <location>
        <begin position="501"/>
        <end position="521"/>
    </location>
</feature>
<proteinExistence type="predicted"/>
<organism evidence="4 5">
    <name type="scientific">Durusdinium trenchii</name>
    <dbReference type="NCBI Taxonomy" id="1381693"/>
    <lineage>
        <taxon>Eukaryota</taxon>
        <taxon>Sar</taxon>
        <taxon>Alveolata</taxon>
        <taxon>Dinophyceae</taxon>
        <taxon>Suessiales</taxon>
        <taxon>Symbiodiniaceae</taxon>
        <taxon>Durusdinium</taxon>
    </lineage>
</organism>
<dbReference type="InterPro" id="IPR027417">
    <property type="entry name" value="P-loop_NTPase"/>
</dbReference>
<dbReference type="PANTHER" id="PTHR10751">
    <property type="entry name" value="GUANYLATE BINDING PROTEIN"/>
    <property type="match status" value="1"/>
</dbReference>
<keyword evidence="2" id="KW-0472">Membrane</keyword>
<dbReference type="Proteomes" id="UP001642464">
    <property type="component" value="Unassembled WGS sequence"/>
</dbReference>
<evidence type="ECO:0000256" key="1">
    <source>
        <dbReference type="SAM" id="MobiDB-lite"/>
    </source>
</evidence>
<feature type="region of interest" description="Disordered" evidence="1">
    <location>
        <begin position="496"/>
        <end position="546"/>
    </location>
</feature>
<evidence type="ECO:0000256" key="2">
    <source>
        <dbReference type="SAM" id="Phobius"/>
    </source>
</evidence>
<dbReference type="SUPFAM" id="SSF52540">
    <property type="entry name" value="P-loop containing nucleoside triphosphate hydrolases"/>
    <property type="match status" value="1"/>
</dbReference>
<keyword evidence="2" id="KW-0812">Transmembrane</keyword>
<dbReference type="Pfam" id="PF02263">
    <property type="entry name" value="GBP"/>
    <property type="match status" value="1"/>
</dbReference>
<sequence length="558" mass="61859">MVCGRLRTGKSYLMNCLLRHPCFAVSSQARSFTKGVDLSSRLVDVEELGGKKGGPRVAFADLEGQGDKGLAQDLKIATPLLIVSKVVLLMEVCPGGPSSEAILESLQLLMMAGNCIAERKDRRGLFGCLHIVLRDCAQDEAECRSIIFDKEDEVNAETDQHAEAMQKRNDIRKSIEISFEAAPKVWCVPKLAEDVAPDDYTKANREGFPDKIDEIRNTVAQQLSEPKLLNGRPLTGSVIAALMPELAEAMRSNEPALNPPSLVDRVAAIQVQRTTEELFEKAGKDSEVILTKLPMHTQQLDKELAALQSHVSLEFSSRLKAFFAPADSTAEAASDELKQKVDTLCQSLQLKNTELLVQLADKILKEERTKAERMFGAICLPLASRDLEAKLDLAKEEVLGALDDSLEMLTPELAELTKRGVCGHIFDLLEEKRSVNKMELRRRRSRLATLSIGPLLTLAVAALAIFMAGDVAECTQLAASGGNPWLNPRCWRHLPQVSQQKEQESEARRAAALEEERRAEEESPFQILEEAEKEEEALPEDTKEEELRMARYAQLHDV</sequence>
<dbReference type="InterPro" id="IPR015894">
    <property type="entry name" value="Guanylate-bd_N"/>
</dbReference>
<feature type="domain" description="Guanylate-binding protein N-terminal" evidence="3">
    <location>
        <begin position="2"/>
        <end position="75"/>
    </location>
</feature>
<gene>
    <name evidence="4" type="ORF">SCF082_LOCUS34391</name>
</gene>
<accession>A0ABP0P0F4</accession>
<dbReference type="Gene3D" id="3.40.50.300">
    <property type="entry name" value="P-loop containing nucleotide triphosphate hydrolases"/>
    <property type="match status" value="1"/>
</dbReference>
<feature type="transmembrane region" description="Helical" evidence="2">
    <location>
        <begin position="447"/>
        <end position="468"/>
    </location>
</feature>
<keyword evidence="5" id="KW-1185">Reference proteome</keyword>
<feature type="non-terminal residue" evidence="4">
    <location>
        <position position="558"/>
    </location>
</feature>
<protein>
    <submittedName>
        <fullName evidence="4">Interferon-induced guanylate-binding protein 1</fullName>
    </submittedName>
</protein>
<evidence type="ECO:0000259" key="3">
    <source>
        <dbReference type="Pfam" id="PF02263"/>
    </source>
</evidence>